<dbReference type="EMBL" id="JAQIZT010000006">
    <property type="protein sequence ID" value="KAJ6994604.1"/>
    <property type="molecule type" value="Genomic_DNA"/>
</dbReference>
<keyword evidence="2" id="KW-1185">Reference proteome</keyword>
<organism evidence="1 2">
    <name type="scientific">Populus alba x Populus x berolinensis</name>
    <dbReference type="NCBI Taxonomy" id="444605"/>
    <lineage>
        <taxon>Eukaryota</taxon>
        <taxon>Viridiplantae</taxon>
        <taxon>Streptophyta</taxon>
        <taxon>Embryophyta</taxon>
        <taxon>Tracheophyta</taxon>
        <taxon>Spermatophyta</taxon>
        <taxon>Magnoliopsida</taxon>
        <taxon>eudicotyledons</taxon>
        <taxon>Gunneridae</taxon>
        <taxon>Pentapetalae</taxon>
        <taxon>rosids</taxon>
        <taxon>fabids</taxon>
        <taxon>Malpighiales</taxon>
        <taxon>Salicaceae</taxon>
        <taxon>Saliceae</taxon>
        <taxon>Populus</taxon>
    </lineage>
</organism>
<sequence length="93" mass="10641">MGMQTGLRSPVSRSGSNSTLHGLWLGVKIRNRQGRLSQRVKGREETLHLVFATVALSLQVSFHVQKITFLAWWSCNIRRRMILVYTSEKMIQG</sequence>
<evidence type="ECO:0000313" key="1">
    <source>
        <dbReference type="EMBL" id="KAJ6994604.1"/>
    </source>
</evidence>
<comment type="caution">
    <text evidence="1">The sequence shown here is derived from an EMBL/GenBank/DDBJ whole genome shotgun (WGS) entry which is preliminary data.</text>
</comment>
<evidence type="ECO:0000313" key="2">
    <source>
        <dbReference type="Proteomes" id="UP001164929"/>
    </source>
</evidence>
<dbReference type="Proteomes" id="UP001164929">
    <property type="component" value="Chromosome 6"/>
</dbReference>
<reference evidence="1" key="1">
    <citation type="journal article" date="2023" name="Mol. Ecol. Resour.">
        <title>Chromosome-level genome assembly of a triploid poplar Populus alba 'Berolinensis'.</title>
        <authorList>
            <person name="Chen S."/>
            <person name="Yu Y."/>
            <person name="Wang X."/>
            <person name="Wang S."/>
            <person name="Zhang T."/>
            <person name="Zhou Y."/>
            <person name="He R."/>
            <person name="Meng N."/>
            <person name="Wang Y."/>
            <person name="Liu W."/>
            <person name="Liu Z."/>
            <person name="Liu J."/>
            <person name="Guo Q."/>
            <person name="Huang H."/>
            <person name="Sederoff R.R."/>
            <person name="Wang G."/>
            <person name="Qu G."/>
            <person name="Chen S."/>
        </authorList>
    </citation>
    <scope>NUCLEOTIDE SEQUENCE</scope>
    <source>
        <strain evidence="1">SC-2020</strain>
    </source>
</reference>
<dbReference type="AlphaFoldDB" id="A0AAD6QQ78"/>
<protein>
    <submittedName>
        <fullName evidence="1">Uncharacterized protein</fullName>
    </submittedName>
</protein>
<name>A0AAD6QQ78_9ROSI</name>
<proteinExistence type="predicted"/>
<gene>
    <name evidence="1" type="ORF">NC653_017421</name>
</gene>
<accession>A0AAD6QQ78</accession>